<dbReference type="SMART" id="SM00020">
    <property type="entry name" value="Tryp_SPc"/>
    <property type="match status" value="1"/>
</dbReference>
<dbReference type="Gene3D" id="2.40.10.10">
    <property type="entry name" value="Trypsin-like serine proteases"/>
    <property type="match status" value="1"/>
</dbReference>
<feature type="domain" description="Peptidase S1" evidence="2">
    <location>
        <begin position="18"/>
        <end position="241"/>
    </location>
</feature>
<dbReference type="Pfam" id="PF00089">
    <property type="entry name" value="Trypsin"/>
    <property type="match status" value="1"/>
</dbReference>
<dbReference type="PROSITE" id="PS50240">
    <property type="entry name" value="TRYPSIN_DOM"/>
    <property type="match status" value="1"/>
</dbReference>
<dbReference type="PANTHER" id="PTHR24260:SF136">
    <property type="entry name" value="GH08193P-RELATED"/>
    <property type="match status" value="1"/>
</dbReference>
<dbReference type="EMBL" id="JBHSPB010000001">
    <property type="protein sequence ID" value="MFC5718576.1"/>
    <property type="molecule type" value="Genomic_DNA"/>
</dbReference>
<dbReference type="Proteomes" id="UP001596083">
    <property type="component" value="Unassembled WGS sequence"/>
</dbReference>
<protein>
    <submittedName>
        <fullName evidence="3">Trypsin-like serine protease</fullName>
        <ecNumber evidence="3">3.4.21.-</ecNumber>
    </submittedName>
</protein>
<dbReference type="Pfam" id="PF26607">
    <property type="entry name" value="DUF8189"/>
    <property type="match status" value="2"/>
</dbReference>
<accession>A0ABW0YSZ8</accession>
<sequence length="585" mass="62527">MLASTVAASLLIAVPANAVVGQKVKDGSYSFTAKLDIGGERSCAAALVDEQWLITAASCFAESPAQSIKVPAGAPKLKTMATIGRTDLTRGDQGVVAEVVELVSRDDRDLVMGRLDKRVTGITPAGVSSSTPVKGEDLRVTGYGRTKDEWVPDRLHQAAFTIGGVKESVLALSGKDADATICEGDAGAPAFREVGGRVEIVGVNSRSRQGGCLGTIETETRRDVLDARVDDIADWIEQVKSRTALFPAEYRTSGVYASGVRTSEVFQTRSDGQIYYSSYTTGGPGWSSWALVAPGVATSAPTAVYHADKNIVEVFTIGADRQVYHAYHTAGSREWSSWELVSPGVANGQLQAVYHADKKTTEVFAVGADRQIYHSFYSTGSPGWSKWYLVNPGEATATTVTYDADRATTSVYALGIDGQIYRSAYTTGTAGWTDWRLLAPGTASAIVSVNHADKKVTEVFALGAGKRIYHSWSSDGGASWAPWTLVAEGRFTALNAAYHADKRTTEVFALGAGRQVYHSFYTTDGPGWSAWTPLAAGQFTSVPSPFYHADKRTTEVLGVGIDGQVYHSYYSTGSDGWTSWSKLAS</sequence>
<comment type="caution">
    <text evidence="3">The sequence shown here is derived from an EMBL/GenBank/DDBJ whole genome shotgun (WGS) entry which is preliminary data.</text>
</comment>
<dbReference type="InterPro" id="IPR001254">
    <property type="entry name" value="Trypsin_dom"/>
</dbReference>
<keyword evidence="4" id="KW-1185">Reference proteome</keyword>
<dbReference type="CDD" id="cd22954">
    <property type="entry name" value="PLL_lectin"/>
    <property type="match status" value="1"/>
</dbReference>
<dbReference type="InterPro" id="IPR051333">
    <property type="entry name" value="CLIP_Serine_Protease"/>
</dbReference>
<dbReference type="InterPro" id="IPR009003">
    <property type="entry name" value="Peptidase_S1_PA"/>
</dbReference>
<dbReference type="InterPro" id="IPR043504">
    <property type="entry name" value="Peptidase_S1_PA_chymotrypsin"/>
</dbReference>
<name>A0ABW0YSZ8_9ACTN</name>
<evidence type="ECO:0000259" key="2">
    <source>
        <dbReference type="PROSITE" id="PS50240"/>
    </source>
</evidence>
<dbReference type="Gene3D" id="2.120.10.70">
    <property type="entry name" value="Fucose-specific lectin"/>
    <property type="match status" value="1"/>
</dbReference>
<dbReference type="EC" id="3.4.21.-" evidence="3"/>
<proteinExistence type="predicted"/>
<keyword evidence="1" id="KW-0732">Signal</keyword>
<dbReference type="SUPFAM" id="SSF89372">
    <property type="entry name" value="Fucose-specific lectin"/>
    <property type="match status" value="1"/>
</dbReference>
<dbReference type="GO" id="GO:0016787">
    <property type="term" value="F:hydrolase activity"/>
    <property type="evidence" value="ECO:0007669"/>
    <property type="project" value="UniProtKB-KW"/>
</dbReference>
<reference evidence="4" key="1">
    <citation type="journal article" date="2019" name="Int. J. Syst. Evol. Microbiol.">
        <title>The Global Catalogue of Microorganisms (GCM) 10K type strain sequencing project: providing services to taxonomists for standard genome sequencing and annotation.</title>
        <authorList>
            <consortium name="The Broad Institute Genomics Platform"/>
            <consortium name="The Broad Institute Genome Sequencing Center for Infectious Disease"/>
            <person name="Wu L."/>
            <person name="Ma J."/>
        </authorList>
    </citation>
    <scope>NUCLEOTIDE SEQUENCE [LARGE SCALE GENOMIC DNA]</scope>
    <source>
        <strain evidence="4">CGMCC 4.7304</strain>
    </source>
</reference>
<evidence type="ECO:0000313" key="3">
    <source>
        <dbReference type="EMBL" id="MFC5718576.1"/>
    </source>
</evidence>
<evidence type="ECO:0000256" key="1">
    <source>
        <dbReference type="SAM" id="SignalP"/>
    </source>
</evidence>
<gene>
    <name evidence="3" type="ORF">ACFP1Z_00065</name>
</gene>
<feature type="chain" id="PRO_5045692710" evidence="1">
    <location>
        <begin position="19"/>
        <end position="585"/>
    </location>
</feature>
<organism evidence="3 4">
    <name type="scientific">Streptomyces gamaensis</name>
    <dbReference type="NCBI Taxonomy" id="1763542"/>
    <lineage>
        <taxon>Bacteria</taxon>
        <taxon>Bacillati</taxon>
        <taxon>Actinomycetota</taxon>
        <taxon>Actinomycetes</taxon>
        <taxon>Kitasatosporales</taxon>
        <taxon>Streptomycetaceae</taxon>
        <taxon>Streptomyces</taxon>
    </lineage>
</organism>
<feature type="signal peptide" evidence="1">
    <location>
        <begin position="1"/>
        <end position="18"/>
    </location>
</feature>
<dbReference type="SUPFAM" id="SSF50494">
    <property type="entry name" value="Trypsin-like serine proteases"/>
    <property type="match status" value="1"/>
</dbReference>
<evidence type="ECO:0000313" key="4">
    <source>
        <dbReference type="Proteomes" id="UP001596083"/>
    </source>
</evidence>
<dbReference type="PANTHER" id="PTHR24260">
    <property type="match status" value="1"/>
</dbReference>
<dbReference type="InterPro" id="IPR058502">
    <property type="entry name" value="PLL-like_beta-prop"/>
</dbReference>
<dbReference type="RefSeq" id="WP_390314076.1">
    <property type="nucleotide sequence ID" value="NZ_JBHSPB010000001.1"/>
</dbReference>
<keyword evidence="3" id="KW-0378">Hydrolase</keyword>